<gene>
    <name evidence="1" type="ORF">HPB49_018133</name>
</gene>
<accession>A0ACB8CYT5</accession>
<sequence>MKPEESAKTVGRRASRASTGSGSKRSSRRISSAPDGEQDYDADQGGPAAPKKASSDAPASHGTGREDHPADPKAATSRRESAKPEGAVKMAGLEKRRKSTSSRRSASSRRSSRKLSRRSSRSAQLANEGGASERAAASQSAMPEQRQEEPTSRRRSKMLDGAATSESKKAAESCASQPSTVPGSSVAPAALPTGLHMANLYSELSVIRDTGTAGDGTAATTVNPTPLLSTVPDGVAEEPTTLKASMTQASSYAALKSPRDRHDFPSISMPEYQPPSNYSHSESARCRMAVIALFLLASVLLPLLTLTWLYLFANQDTPSSFPVCSTDGCLKHATALSAKRNGSLDPCEDFGLYVCAAWKRKHTSLTSTIVEEMVLDSILEQSRPKMSDYLGDVPLGQRPEQFMALCETARPSGDAPAIAAFKEFMHGELGFLDPPQGPPGDLWLPANMSPGVHAQLLKALVVLSGKWLVPLWFRLDMITRSGAPYVLLSAEPLVQLWHRVHISLNRTLYQDYVEHFIDVVYNNGSASGGASESYLQFLRTRSAYVQNNVFEELSAPTREQHPLPVHGYISELSDFVPMFSAKDWTSALAAAYDATTRESTAVYVSSRGLLDSMKALLSAFSALELLYHTAWWFLQQIATFTSNELYAAATATFGAHGSLHVKVLCAVQVSITYHALVADNFWVNRTDADREAVRRILRALQDTVRNATRVSSAAGLPVRSLLYMLDETRPVAWPEAPLDFRSGLLLLYGEAVDSEHGFFGHWLSSHRMVQASYGRSWHKAAGLVYRLDTSALSTYSAARGVISLATAAAEPPFYYNTGTPAMAFGGLGFVYALRLLLAMDVTVLLNSAALGSLVVADDHDHLARLLACSDHEEKYAAFPFLPALEAAHAAYVQSVSGTVEPRLKGLEDFTAEQVFFMTMCLSLCQEDGAGRRSSPPCNAAARNFAPFAAAFRCTDKSAMNPAEKCRFLGSDHGADSSPSYRK</sequence>
<keyword evidence="2" id="KW-1185">Reference proteome</keyword>
<dbReference type="EMBL" id="CM023473">
    <property type="protein sequence ID" value="KAH7954385.1"/>
    <property type="molecule type" value="Genomic_DNA"/>
</dbReference>
<comment type="caution">
    <text evidence="1">The sequence shown here is derived from an EMBL/GenBank/DDBJ whole genome shotgun (WGS) entry which is preliminary data.</text>
</comment>
<protein>
    <submittedName>
        <fullName evidence="1">Uncharacterized protein</fullName>
    </submittedName>
</protein>
<evidence type="ECO:0000313" key="1">
    <source>
        <dbReference type="EMBL" id="KAH7954385.1"/>
    </source>
</evidence>
<name>A0ACB8CYT5_DERSI</name>
<organism evidence="1 2">
    <name type="scientific">Dermacentor silvarum</name>
    <name type="common">Tick</name>
    <dbReference type="NCBI Taxonomy" id="543639"/>
    <lineage>
        <taxon>Eukaryota</taxon>
        <taxon>Metazoa</taxon>
        <taxon>Ecdysozoa</taxon>
        <taxon>Arthropoda</taxon>
        <taxon>Chelicerata</taxon>
        <taxon>Arachnida</taxon>
        <taxon>Acari</taxon>
        <taxon>Parasitiformes</taxon>
        <taxon>Ixodida</taxon>
        <taxon>Ixodoidea</taxon>
        <taxon>Ixodidae</taxon>
        <taxon>Rhipicephalinae</taxon>
        <taxon>Dermacentor</taxon>
    </lineage>
</organism>
<proteinExistence type="predicted"/>
<dbReference type="Proteomes" id="UP000821865">
    <property type="component" value="Chromosome 4"/>
</dbReference>
<reference evidence="1" key="1">
    <citation type="submission" date="2020-05" db="EMBL/GenBank/DDBJ databases">
        <title>Large-scale comparative analyses of tick genomes elucidate their genetic diversity and vector capacities.</title>
        <authorList>
            <person name="Jia N."/>
            <person name="Wang J."/>
            <person name="Shi W."/>
            <person name="Du L."/>
            <person name="Sun Y."/>
            <person name="Zhan W."/>
            <person name="Jiang J."/>
            <person name="Wang Q."/>
            <person name="Zhang B."/>
            <person name="Ji P."/>
            <person name="Sakyi L.B."/>
            <person name="Cui X."/>
            <person name="Yuan T."/>
            <person name="Jiang B."/>
            <person name="Yang W."/>
            <person name="Lam T.T.-Y."/>
            <person name="Chang Q."/>
            <person name="Ding S."/>
            <person name="Wang X."/>
            <person name="Zhu J."/>
            <person name="Ruan X."/>
            <person name="Zhao L."/>
            <person name="Wei J."/>
            <person name="Que T."/>
            <person name="Du C."/>
            <person name="Cheng J."/>
            <person name="Dai P."/>
            <person name="Han X."/>
            <person name="Huang E."/>
            <person name="Gao Y."/>
            <person name="Liu J."/>
            <person name="Shao H."/>
            <person name="Ye R."/>
            <person name="Li L."/>
            <person name="Wei W."/>
            <person name="Wang X."/>
            <person name="Wang C."/>
            <person name="Yang T."/>
            <person name="Huo Q."/>
            <person name="Li W."/>
            <person name="Guo W."/>
            <person name="Chen H."/>
            <person name="Zhou L."/>
            <person name="Ni X."/>
            <person name="Tian J."/>
            <person name="Zhou Y."/>
            <person name="Sheng Y."/>
            <person name="Liu T."/>
            <person name="Pan Y."/>
            <person name="Xia L."/>
            <person name="Li J."/>
            <person name="Zhao F."/>
            <person name="Cao W."/>
        </authorList>
    </citation>
    <scope>NUCLEOTIDE SEQUENCE</scope>
    <source>
        <strain evidence="1">Dsil-2018</strain>
    </source>
</reference>
<evidence type="ECO:0000313" key="2">
    <source>
        <dbReference type="Proteomes" id="UP000821865"/>
    </source>
</evidence>